<gene>
    <name evidence="1" type="ORF">SAMN05444277_102139</name>
</gene>
<organism evidence="1 2">
    <name type="scientific">Parafilimonas terrae</name>
    <dbReference type="NCBI Taxonomy" id="1465490"/>
    <lineage>
        <taxon>Bacteria</taxon>
        <taxon>Pseudomonadati</taxon>
        <taxon>Bacteroidota</taxon>
        <taxon>Chitinophagia</taxon>
        <taxon>Chitinophagales</taxon>
        <taxon>Chitinophagaceae</taxon>
        <taxon>Parafilimonas</taxon>
    </lineage>
</organism>
<name>A0A1I5TI97_9BACT</name>
<dbReference type="STRING" id="1465490.SAMN05444277_102139"/>
<dbReference type="EMBL" id="FOXQ01000002">
    <property type="protein sequence ID" value="SFP82591.1"/>
    <property type="molecule type" value="Genomic_DNA"/>
</dbReference>
<accession>A0A1I5TI97</accession>
<dbReference type="Proteomes" id="UP000199031">
    <property type="component" value="Unassembled WGS sequence"/>
</dbReference>
<proteinExistence type="predicted"/>
<dbReference type="AlphaFoldDB" id="A0A1I5TI97"/>
<evidence type="ECO:0000313" key="1">
    <source>
        <dbReference type="EMBL" id="SFP82591.1"/>
    </source>
</evidence>
<reference evidence="1 2" key="1">
    <citation type="submission" date="2016-10" db="EMBL/GenBank/DDBJ databases">
        <authorList>
            <person name="de Groot N.N."/>
        </authorList>
    </citation>
    <scope>NUCLEOTIDE SEQUENCE [LARGE SCALE GENOMIC DNA]</scope>
    <source>
        <strain evidence="1 2">DSM 28286</strain>
    </source>
</reference>
<sequence>MAGFNNLFCIKSFLQFLSWPDFGCLRDTKKTVLMRKFLLAASILIAGCSKEINTKPVVAADNEISNATATTDTYLPLTAGTIWSYTNTTGGVADQSKLTVLNRKKTFNGKSYTAVNTYKDKKNDTIYYNQTSHKYYIYTKEDTGDADALDLEILFLDDNLAVGKTWQQKAGSANGIKLKCYGKILQKDITLKVNGKTYNNVIHSYVEIRKPITFFYIVVYKQDYYVAKGVGVIKNVSKQVLPAGPATNTDINSFTIK</sequence>
<keyword evidence="2" id="KW-1185">Reference proteome</keyword>
<protein>
    <submittedName>
        <fullName evidence="1">Uncharacterized protein</fullName>
    </submittedName>
</protein>
<evidence type="ECO:0000313" key="2">
    <source>
        <dbReference type="Proteomes" id="UP000199031"/>
    </source>
</evidence>